<keyword evidence="4 6" id="KW-1133">Transmembrane helix</keyword>
<feature type="transmembrane region" description="Helical" evidence="6">
    <location>
        <begin position="144"/>
        <end position="165"/>
    </location>
</feature>
<comment type="caution">
    <text evidence="7">The sequence shown here is derived from an EMBL/GenBank/DDBJ whole genome shotgun (WGS) entry which is preliminary data.</text>
</comment>
<feature type="transmembrane region" description="Helical" evidence="6">
    <location>
        <begin position="6"/>
        <end position="27"/>
    </location>
</feature>
<keyword evidence="2" id="KW-1003">Cell membrane</keyword>
<organism evidence="7 8">
    <name type="scientific">Lacticaseibacillus nasuensis JCM 17158</name>
    <dbReference type="NCBI Taxonomy" id="1291734"/>
    <lineage>
        <taxon>Bacteria</taxon>
        <taxon>Bacillati</taxon>
        <taxon>Bacillota</taxon>
        <taxon>Bacilli</taxon>
        <taxon>Lactobacillales</taxon>
        <taxon>Lactobacillaceae</taxon>
        <taxon>Lacticaseibacillus</taxon>
    </lineage>
</organism>
<evidence type="ECO:0000256" key="5">
    <source>
        <dbReference type="ARBA" id="ARBA00023136"/>
    </source>
</evidence>
<dbReference type="PANTHER" id="PTHR30086:SF20">
    <property type="entry name" value="ARGININE EXPORTER PROTEIN ARGO-RELATED"/>
    <property type="match status" value="1"/>
</dbReference>
<name>A0A0R1JX97_9LACO</name>
<keyword evidence="8" id="KW-1185">Reference proteome</keyword>
<reference evidence="7 8" key="1">
    <citation type="journal article" date="2015" name="Genome Announc.">
        <title>Expanding the biotechnology potential of lactobacilli through comparative genomics of 213 strains and associated genera.</title>
        <authorList>
            <person name="Sun Z."/>
            <person name="Harris H.M."/>
            <person name="McCann A."/>
            <person name="Guo C."/>
            <person name="Argimon S."/>
            <person name="Zhang W."/>
            <person name="Yang X."/>
            <person name="Jeffery I.B."/>
            <person name="Cooney J.C."/>
            <person name="Kagawa T.F."/>
            <person name="Liu W."/>
            <person name="Song Y."/>
            <person name="Salvetti E."/>
            <person name="Wrobel A."/>
            <person name="Rasinkangas P."/>
            <person name="Parkhill J."/>
            <person name="Rea M.C."/>
            <person name="O'Sullivan O."/>
            <person name="Ritari J."/>
            <person name="Douillard F.P."/>
            <person name="Paul Ross R."/>
            <person name="Yang R."/>
            <person name="Briner A.E."/>
            <person name="Felis G.E."/>
            <person name="de Vos W.M."/>
            <person name="Barrangou R."/>
            <person name="Klaenhammer T.R."/>
            <person name="Caufield P.W."/>
            <person name="Cui Y."/>
            <person name="Zhang H."/>
            <person name="O'Toole P.W."/>
        </authorList>
    </citation>
    <scope>NUCLEOTIDE SEQUENCE [LARGE SCALE GENOMIC DNA]</scope>
    <source>
        <strain evidence="7 8">JCM 17158</strain>
    </source>
</reference>
<dbReference type="PANTHER" id="PTHR30086">
    <property type="entry name" value="ARGININE EXPORTER PROTEIN ARGO"/>
    <property type="match status" value="1"/>
</dbReference>
<dbReference type="Pfam" id="PF01810">
    <property type="entry name" value="LysE"/>
    <property type="match status" value="1"/>
</dbReference>
<feature type="transmembrane region" description="Helical" evidence="6">
    <location>
        <begin position="111"/>
        <end position="132"/>
    </location>
</feature>
<evidence type="ECO:0000256" key="3">
    <source>
        <dbReference type="ARBA" id="ARBA00022692"/>
    </source>
</evidence>
<keyword evidence="3 6" id="KW-0812">Transmembrane</keyword>
<feature type="transmembrane region" description="Helical" evidence="6">
    <location>
        <begin position="39"/>
        <end position="64"/>
    </location>
</feature>
<dbReference type="InterPro" id="IPR001123">
    <property type="entry name" value="LeuE-type"/>
</dbReference>
<dbReference type="GO" id="GO:0005886">
    <property type="term" value="C:plasma membrane"/>
    <property type="evidence" value="ECO:0007669"/>
    <property type="project" value="UniProtKB-SubCell"/>
</dbReference>
<proteinExistence type="predicted"/>
<evidence type="ECO:0000313" key="7">
    <source>
        <dbReference type="EMBL" id="KRK73875.1"/>
    </source>
</evidence>
<protein>
    <submittedName>
        <fullName evidence="7">Amino acid export protein</fullName>
    </submittedName>
</protein>
<feature type="transmembrane region" description="Helical" evidence="6">
    <location>
        <begin position="70"/>
        <end position="90"/>
    </location>
</feature>
<comment type="subcellular location">
    <subcellularLocation>
        <location evidence="1">Cell membrane</location>
        <topology evidence="1">Multi-pass membrane protein</topology>
    </subcellularLocation>
</comment>
<dbReference type="STRING" id="1291734.FD02_GL001705"/>
<dbReference type="RefSeq" id="WP_054721334.1">
    <property type="nucleotide sequence ID" value="NZ_AZDJ01000003.1"/>
</dbReference>
<evidence type="ECO:0000256" key="6">
    <source>
        <dbReference type="SAM" id="Phobius"/>
    </source>
</evidence>
<gene>
    <name evidence="7" type="ORF">FD02_GL001705</name>
</gene>
<sequence>MFNIYLRGMLISIALVSSIGMQNLFVFNTAMSNRLRRALLITTFVWIADTTLTLIAFLGVGAIITRYAWLKLAILLLGGGVVTWMGYGILRGASQTAIGNDRRHMSLREANAYAWTVAFANPQAIIDTSVSFGAMRSTLAQGEVVPFLLGILSSTLLWFFGVTLIIGGLKNRLPRKFLLWVNIVSGLIVMVYGVSLIGHAISLLL</sequence>
<dbReference type="GO" id="GO:0015171">
    <property type="term" value="F:amino acid transmembrane transporter activity"/>
    <property type="evidence" value="ECO:0007669"/>
    <property type="project" value="TreeGrafter"/>
</dbReference>
<dbReference type="AlphaFoldDB" id="A0A0R1JX97"/>
<accession>A0A0R1JX97</accession>
<evidence type="ECO:0000256" key="1">
    <source>
        <dbReference type="ARBA" id="ARBA00004651"/>
    </source>
</evidence>
<dbReference type="PATRIC" id="fig|1291734.4.peg.1754"/>
<evidence type="ECO:0000256" key="2">
    <source>
        <dbReference type="ARBA" id="ARBA00022475"/>
    </source>
</evidence>
<dbReference type="OrthoDB" id="5638726at2"/>
<dbReference type="Proteomes" id="UP000051804">
    <property type="component" value="Unassembled WGS sequence"/>
</dbReference>
<evidence type="ECO:0000256" key="4">
    <source>
        <dbReference type="ARBA" id="ARBA00022989"/>
    </source>
</evidence>
<keyword evidence="5 6" id="KW-0472">Membrane</keyword>
<dbReference type="EMBL" id="AZDJ01000003">
    <property type="protein sequence ID" value="KRK73875.1"/>
    <property type="molecule type" value="Genomic_DNA"/>
</dbReference>
<feature type="transmembrane region" description="Helical" evidence="6">
    <location>
        <begin position="177"/>
        <end position="201"/>
    </location>
</feature>
<evidence type="ECO:0000313" key="8">
    <source>
        <dbReference type="Proteomes" id="UP000051804"/>
    </source>
</evidence>